<protein>
    <submittedName>
        <fullName evidence="1">Uncharacterized protein</fullName>
    </submittedName>
</protein>
<proteinExistence type="predicted"/>
<name>E4YG88_OIKDI</name>
<dbReference type="EMBL" id="FN654515">
    <property type="protein sequence ID" value="CBY34512.1"/>
    <property type="molecule type" value="Genomic_DNA"/>
</dbReference>
<sequence length="111" mass="12621">MKFSLIFIQIAAGWVTERRCIALKLICSGGSSSFVYDEACMGDVPPNGRMIINPSRNARKGYVLSLRTEALTCRQSPSDGLYMPWTERQTREYSWNTELGRLELENAYAVY</sequence>
<accession>E4YG88</accession>
<dbReference type="AlphaFoldDB" id="E4YG88"/>
<evidence type="ECO:0000313" key="1">
    <source>
        <dbReference type="EMBL" id="CBY34512.1"/>
    </source>
</evidence>
<gene>
    <name evidence="1" type="ORF">GSOID_T00024537001</name>
</gene>
<organism evidence="1">
    <name type="scientific">Oikopleura dioica</name>
    <name type="common">Tunicate</name>
    <dbReference type="NCBI Taxonomy" id="34765"/>
    <lineage>
        <taxon>Eukaryota</taxon>
        <taxon>Metazoa</taxon>
        <taxon>Chordata</taxon>
        <taxon>Tunicata</taxon>
        <taxon>Appendicularia</taxon>
        <taxon>Copelata</taxon>
        <taxon>Oikopleuridae</taxon>
        <taxon>Oikopleura</taxon>
    </lineage>
</organism>
<dbReference type="Proteomes" id="UP000011014">
    <property type="component" value="Unassembled WGS sequence"/>
</dbReference>
<reference evidence="1" key="1">
    <citation type="journal article" date="2010" name="Science">
        <title>Plasticity of animal genome architecture unmasked by rapid evolution of a pelagic tunicate.</title>
        <authorList>
            <person name="Denoeud F."/>
            <person name="Henriet S."/>
            <person name="Mungpakdee S."/>
            <person name="Aury J.M."/>
            <person name="Da Silva C."/>
            <person name="Brinkmann H."/>
            <person name="Mikhaleva J."/>
            <person name="Olsen L.C."/>
            <person name="Jubin C."/>
            <person name="Canestro C."/>
            <person name="Bouquet J.M."/>
            <person name="Danks G."/>
            <person name="Poulain J."/>
            <person name="Campsteijn C."/>
            <person name="Adamski M."/>
            <person name="Cross I."/>
            <person name="Yadetie F."/>
            <person name="Muffato M."/>
            <person name="Louis A."/>
            <person name="Butcher S."/>
            <person name="Tsagkogeorga G."/>
            <person name="Konrad A."/>
            <person name="Singh S."/>
            <person name="Jensen M.F."/>
            <person name="Cong E.H."/>
            <person name="Eikeseth-Otteraa H."/>
            <person name="Noel B."/>
            <person name="Anthouard V."/>
            <person name="Porcel B.M."/>
            <person name="Kachouri-Lafond R."/>
            <person name="Nishino A."/>
            <person name="Ugolini M."/>
            <person name="Chourrout P."/>
            <person name="Nishida H."/>
            <person name="Aasland R."/>
            <person name="Huzurbazar S."/>
            <person name="Westhof E."/>
            <person name="Delsuc F."/>
            <person name="Lehrach H."/>
            <person name="Reinhardt R."/>
            <person name="Weissenbach J."/>
            <person name="Roy S.W."/>
            <person name="Artiguenave F."/>
            <person name="Postlethwait J.H."/>
            <person name="Manak J.R."/>
            <person name="Thompson E.M."/>
            <person name="Jaillon O."/>
            <person name="Du Pasquier L."/>
            <person name="Boudinot P."/>
            <person name="Liberles D.A."/>
            <person name="Volff J.N."/>
            <person name="Philippe H."/>
            <person name="Lenhard B."/>
            <person name="Roest Crollius H."/>
            <person name="Wincker P."/>
            <person name="Chourrout D."/>
        </authorList>
    </citation>
    <scope>NUCLEOTIDE SEQUENCE [LARGE SCALE GENOMIC DNA]</scope>
</reference>